<evidence type="ECO:0000256" key="5">
    <source>
        <dbReference type="SAM" id="Phobius"/>
    </source>
</evidence>
<reference evidence="7 8" key="1">
    <citation type="submission" date="2019-01" db="EMBL/GenBank/DDBJ databases">
        <title>Draft genome sequence of Dictyobacter sp. Uno17.</title>
        <authorList>
            <person name="Wang C.M."/>
            <person name="Zheng Y."/>
            <person name="Sakai Y."/>
            <person name="Abe K."/>
            <person name="Yokota A."/>
            <person name="Yabe S."/>
        </authorList>
    </citation>
    <scope>NUCLEOTIDE SEQUENCE [LARGE SCALE GENOMIC DNA]</scope>
    <source>
        <strain evidence="7 8">Uno17</strain>
    </source>
</reference>
<evidence type="ECO:0000256" key="2">
    <source>
        <dbReference type="ARBA" id="ARBA00006739"/>
    </source>
</evidence>
<gene>
    <name evidence="7" type="ORF">KDI_15790</name>
</gene>
<dbReference type="InterPro" id="IPR001173">
    <property type="entry name" value="Glyco_trans_2-like"/>
</dbReference>
<dbReference type="OrthoDB" id="149329at2"/>
<comment type="pathway">
    <text evidence="1">Cell wall biogenesis; cell wall polysaccharide biosynthesis.</text>
</comment>
<dbReference type="InterPro" id="IPR029044">
    <property type="entry name" value="Nucleotide-diphossugar_trans"/>
</dbReference>
<dbReference type="Gene3D" id="3.90.550.10">
    <property type="entry name" value="Spore Coat Polysaccharide Biosynthesis Protein SpsA, Chain A"/>
    <property type="match status" value="1"/>
</dbReference>
<dbReference type="AlphaFoldDB" id="A0A5A5T9T0"/>
<dbReference type="SUPFAM" id="SSF53448">
    <property type="entry name" value="Nucleotide-diphospho-sugar transferases"/>
    <property type="match status" value="1"/>
</dbReference>
<organism evidence="7 8">
    <name type="scientific">Dictyobacter arantiisoli</name>
    <dbReference type="NCBI Taxonomy" id="2014874"/>
    <lineage>
        <taxon>Bacteria</taxon>
        <taxon>Bacillati</taxon>
        <taxon>Chloroflexota</taxon>
        <taxon>Ktedonobacteria</taxon>
        <taxon>Ktedonobacterales</taxon>
        <taxon>Dictyobacteraceae</taxon>
        <taxon>Dictyobacter</taxon>
    </lineage>
</organism>
<dbReference type="GO" id="GO:0016757">
    <property type="term" value="F:glycosyltransferase activity"/>
    <property type="evidence" value="ECO:0007669"/>
    <property type="project" value="UniProtKB-KW"/>
</dbReference>
<comment type="similarity">
    <text evidence="2">Belongs to the glycosyltransferase 2 family.</text>
</comment>
<feature type="domain" description="Glycosyltransferase 2-like" evidence="6">
    <location>
        <begin position="9"/>
        <end position="124"/>
    </location>
</feature>
<comment type="caution">
    <text evidence="7">The sequence shown here is derived from an EMBL/GenBank/DDBJ whole genome shotgun (WGS) entry which is preliminary data.</text>
</comment>
<keyword evidence="8" id="KW-1185">Reference proteome</keyword>
<evidence type="ECO:0000313" key="7">
    <source>
        <dbReference type="EMBL" id="GCF08015.1"/>
    </source>
</evidence>
<accession>A0A5A5T9T0</accession>
<evidence type="ECO:0000256" key="3">
    <source>
        <dbReference type="ARBA" id="ARBA00022676"/>
    </source>
</evidence>
<keyword evidence="5" id="KW-0812">Transmembrane</keyword>
<keyword evidence="4 7" id="KW-0808">Transferase</keyword>
<dbReference type="EMBL" id="BIXY01000017">
    <property type="protein sequence ID" value="GCF08015.1"/>
    <property type="molecule type" value="Genomic_DNA"/>
</dbReference>
<feature type="transmembrane region" description="Helical" evidence="5">
    <location>
        <begin position="272"/>
        <end position="292"/>
    </location>
</feature>
<evidence type="ECO:0000256" key="4">
    <source>
        <dbReference type="ARBA" id="ARBA00022679"/>
    </source>
</evidence>
<protein>
    <submittedName>
        <fullName evidence="7">Glycosyl transferase</fullName>
    </submittedName>
</protein>
<feature type="transmembrane region" description="Helical" evidence="5">
    <location>
        <begin position="242"/>
        <end position="260"/>
    </location>
</feature>
<name>A0A5A5T9T0_9CHLR</name>
<dbReference type="PANTHER" id="PTHR43179:SF12">
    <property type="entry name" value="GALACTOFURANOSYLTRANSFERASE GLFT2"/>
    <property type="match status" value="1"/>
</dbReference>
<evidence type="ECO:0000313" key="8">
    <source>
        <dbReference type="Proteomes" id="UP000322530"/>
    </source>
</evidence>
<dbReference type="Proteomes" id="UP000322530">
    <property type="component" value="Unassembled WGS sequence"/>
</dbReference>
<keyword evidence="3" id="KW-0328">Glycosyltransferase</keyword>
<dbReference type="Pfam" id="PF00535">
    <property type="entry name" value="Glycos_transf_2"/>
    <property type="match status" value="1"/>
</dbReference>
<evidence type="ECO:0000259" key="6">
    <source>
        <dbReference type="Pfam" id="PF00535"/>
    </source>
</evidence>
<keyword evidence="5" id="KW-0472">Membrane</keyword>
<evidence type="ECO:0000256" key="1">
    <source>
        <dbReference type="ARBA" id="ARBA00004776"/>
    </source>
</evidence>
<sequence>MMSNPHVSIIIPFTRPALSENMLQKLQQQTYPSDLIEIILVGAGSGPLATRYGAKALETKYNICYPGEARNIGAHAATGTYLLFLDDDCEPAPDWIAQNVAALTDPDIKAVGGQIVGKSNAFFSRCVDFSRFGFYQNNQARETIICSASMGVPAQIFKEVKGFNETLRSEEDIDFCFRLLEKGYKTLYQPAIKVTHDHRRTTFKALVSYSYFYGRVSGLYVKRLYLNLSSRNKLLTFVQHPILYPIMMFPISLGATLNIIRLNIREYPAILLYAPFIYLSKVASHAGIWQWLLHGFPTQVSQTVHVENSSGETV</sequence>
<dbReference type="RefSeq" id="WP_149401020.1">
    <property type="nucleotide sequence ID" value="NZ_BIXY01000017.1"/>
</dbReference>
<keyword evidence="5" id="KW-1133">Transmembrane helix</keyword>
<proteinExistence type="inferred from homology"/>
<dbReference type="PANTHER" id="PTHR43179">
    <property type="entry name" value="RHAMNOSYLTRANSFERASE WBBL"/>
    <property type="match status" value="1"/>
</dbReference>